<feature type="domain" description="Right handed beta helix" evidence="10">
    <location>
        <begin position="156"/>
        <end position="287"/>
    </location>
</feature>
<dbReference type="InterPro" id="IPR012334">
    <property type="entry name" value="Pectin_lyas_fold"/>
</dbReference>
<dbReference type="InterPro" id="IPR026444">
    <property type="entry name" value="Secre_tail"/>
</dbReference>
<proteinExistence type="inferred from homology"/>
<dbReference type="InterPro" id="IPR052052">
    <property type="entry name" value="Polysaccharide_Lyase_9"/>
</dbReference>
<dbReference type="GO" id="GO:0016837">
    <property type="term" value="F:carbon-oxygen lyase activity, acting on polysaccharides"/>
    <property type="evidence" value="ECO:0007669"/>
    <property type="project" value="TreeGrafter"/>
</dbReference>
<dbReference type="Gene3D" id="2.160.20.10">
    <property type="entry name" value="Single-stranded right-handed beta-helix, Pectin lyase-like"/>
    <property type="match status" value="1"/>
</dbReference>
<dbReference type="GO" id="GO:0046872">
    <property type="term" value="F:metal ion binding"/>
    <property type="evidence" value="ECO:0007669"/>
    <property type="project" value="UniProtKB-KW"/>
</dbReference>
<evidence type="ECO:0000256" key="1">
    <source>
        <dbReference type="ARBA" id="ARBA00001913"/>
    </source>
</evidence>
<dbReference type="STRING" id="1409788.NC99_33850"/>
<keyword evidence="5" id="KW-0732">Signal</keyword>
<evidence type="ECO:0000256" key="3">
    <source>
        <dbReference type="ARBA" id="ARBA00022525"/>
    </source>
</evidence>
<evidence type="ECO:0000256" key="4">
    <source>
        <dbReference type="ARBA" id="ARBA00022723"/>
    </source>
</evidence>
<accession>A0A0L8V618</accession>
<evidence type="ECO:0000256" key="5">
    <source>
        <dbReference type="ARBA" id="ARBA00022729"/>
    </source>
</evidence>
<evidence type="ECO:0000259" key="10">
    <source>
        <dbReference type="Pfam" id="PF13229"/>
    </source>
</evidence>
<evidence type="ECO:0000256" key="8">
    <source>
        <dbReference type="ARBA" id="ARBA00038263"/>
    </source>
</evidence>
<organism evidence="11 12">
    <name type="scientific">Sunxiuqinia dokdonensis</name>
    <dbReference type="NCBI Taxonomy" id="1409788"/>
    <lineage>
        <taxon>Bacteria</taxon>
        <taxon>Pseudomonadati</taxon>
        <taxon>Bacteroidota</taxon>
        <taxon>Bacteroidia</taxon>
        <taxon>Marinilabiliales</taxon>
        <taxon>Prolixibacteraceae</taxon>
        <taxon>Sunxiuqinia</taxon>
    </lineage>
</organism>
<dbReference type="InterPro" id="IPR039448">
    <property type="entry name" value="Beta_helix"/>
</dbReference>
<evidence type="ECO:0000256" key="2">
    <source>
        <dbReference type="ARBA" id="ARBA00004613"/>
    </source>
</evidence>
<dbReference type="Pfam" id="PF13229">
    <property type="entry name" value="Beta_helix"/>
    <property type="match status" value="1"/>
</dbReference>
<comment type="cofactor">
    <cofactor evidence="1">
        <name>Ca(2+)</name>
        <dbReference type="ChEBI" id="CHEBI:29108"/>
    </cofactor>
</comment>
<name>A0A0L8V618_9BACT</name>
<gene>
    <name evidence="11" type="ORF">NC99_33850</name>
</gene>
<comment type="subcellular location">
    <subcellularLocation>
        <location evidence="2">Secreted</location>
    </subcellularLocation>
</comment>
<evidence type="ECO:0000313" key="11">
    <source>
        <dbReference type="EMBL" id="KOH43889.1"/>
    </source>
</evidence>
<keyword evidence="3" id="KW-0964">Secreted</keyword>
<keyword evidence="12" id="KW-1185">Reference proteome</keyword>
<evidence type="ECO:0000256" key="6">
    <source>
        <dbReference type="ARBA" id="ARBA00022837"/>
    </source>
</evidence>
<dbReference type="PANTHER" id="PTHR40088:SF1">
    <property type="entry name" value="PECTATE LYASE PEL9"/>
    <property type="match status" value="1"/>
</dbReference>
<dbReference type="AlphaFoldDB" id="A0A0L8V618"/>
<dbReference type="EMBL" id="LGIA01000176">
    <property type="protein sequence ID" value="KOH43889.1"/>
    <property type="molecule type" value="Genomic_DNA"/>
</dbReference>
<evidence type="ECO:0000313" key="12">
    <source>
        <dbReference type="Proteomes" id="UP000036958"/>
    </source>
</evidence>
<protein>
    <recommendedName>
        <fullName evidence="10">Right handed beta helix domain-containing protein</fullName>
    </recommendedName>
</protein>
<keyword evidence="7" id="KW-0456">Lyase</keyword>
<keyword evidence="9" id="KW-0812">Transmembrane</keyword>
<dbReference type="Proteomes" id="UP000036958">
    <property type="component" value="Unassembled WGS sequence"/>
</dbReference>
<feature type="transmembrane region" description="Helical" evidence="9">
    <location>
        <begin position="21"/>
        <end position="40"/>
    </location>
</feature>
<keyword evidence="4" id="KW-0479">Metal-binding</keyword>
<evidence type="ECO:0000256" key="9">
    <source>
        <dbReference type="SAM" id="Phobius"/>
    </source>
</evidence>
<keyword evidence="9" id="KW-1133">Transmembrane helix</keyword>
<comment type="caution">
    <text evidence="11">The sequence shown here is derived from an EMBL/GenBank/DDBJ whole genome shotgun (WGS) entry which is preliminary data.</text>
</comment>
<dbReference type="RefSeq" id="WP_053185620.1">
    <property type="nucleotide sequence ID" value="NZ_LGIA01000176.1"/>
</dbReference>
<dbReference type="GO" id="GO:0005576">
    <property type="term" value="C:extracellular region"/>
    <property type="evidence" value="ECO:0007669"/>
    <property type="project" value="UniProtKB-SubCell"/>
</dbReference>
<reference evidence="12" key="1">
    <citation type="submission" date="2015-07" db="EMBL/GenBank/DDBJ databases">
        <title>Genome sequencing of Sunxiuqinia dokdonensis strain SK.</title>
        <authorList>
            <person name="Ahn S."/>
            <person name="Kim B.-C."/>
        </authorList>
    </citation>
    <scope>NUCLEOTIDE SEQUENCE [LARGE SCALE GENOMIC DNA]</scope>
    <source>
        <strain evidence="12">SK</strain>
    </source>
</reference>
<dbReference type="NCBIfam" id="TIGR04183">
    <property type="entry name" value="Por_Secre_tail"/>
    <property type="match status" value="1"/>
</dbReference>
<evidence type="ECO:0000256" key="7">
    <source>
        <dbReference type="ARBA" id="ARBA00023239"/>
    </source>
</evidence>
<sequence>MEVVFKKGEQDELLWFGNLCWTARLFLIFVVCCLLVKVGLATDYYVSISGSNSNSGSLEAPFRTIQYGVTKLQPGDMLYVRTGVYVETIYVGTSGTKEKPIKIMAYPGDSPIIDGMDQLPQEDYGNMVLLDGNYLYFSGFEVRNSNVNGTHLGGTGVVLAGQHNEAHELNVHHAWENGILAMGDFSVVESCEVWQCAYSNSANPGSPALGYWSTGLSAARSRTDGITTNAILRGNLVYNNWGEGLSSFEAEGTLIEDNIVFDNWSVNLYVSDTRDAVVQRNIVYNTPNNLVGQRRPFTLGDELANKPRSANTIVINNLIYNADLWAFWSTAVPGSGLDHVLIANNTLVNGQLEIGASVGDLAHNTSGAILNNIFFHETEDPWEIKGSLENLTFSNNLWSKTPPEGLRGQGDVTGDPKLARTGATGAGELAADYFKLTENSPAIDHGLPLALVPTDFFQHSKGSQPDIGGHEYNPPTGLFEYSDSMTTPDVYVIISHSRLTIFQNEQHAYEKMALFNMLGVEVLVENVANRIFSVDVSALPAGTYIVLLSGKRGKKEIKVTIPTAGLGL</sequence>
<keyword evidence="6" id="KW-0106">Calcium</keyword>
<dbReference type="PANTHER" id="PTHR40088">
    <property type="entry name" value="PECTATE LYASE (EUROFUNG)"/>
    <property type="match status" value="1"/>
</dbReference>
<keyword evidence="9" id="KW-0472">Membrane</keyword>
<dbReference type="InterPro" id="IPR011050">
    <property type="entry name" value="Pectin_lyase_fold/virulence"/>
</dbReference>
<comment type="similarity">
    <text evidence="8">Belongs to the polysaccharide lyase 9 family.</text>
</comment>
<dbReference type="SUPFAM" id="SSF51126">
    <property type="entry name" value="Pectin lyase-like"/>
    <property type="match status" value="1"/>
</dbReference>